<dbReference type="Gene3D" id="2.40.50.140">
    <property type="entry name" value="Nucleic acid-binding proteins"/>
    <property type="match status" value="1"/>
</dbReference>
<dbReference type="GO" id="GO:0003677">
    <property type="term" value="F:DNA binding"/>
    <property type="evidence" value="ECO:0007669"/>
    <property type="project" value="UniProtKB-KW"/>
</dbReference>
<dbReference type="NCBIfam" id="TIGR00643">
    <property type="entry name" value="recG"/>
    <property type="match status" value="1"/>
</dbReference>
<evidence type="ECO:0000313" key="19">
    <source>
        <dbReference type="Proteomes" id="UP000886757"/>
    </source>
</evidence>
<gene>
    <name evidence="18" type="primary">recG</name>
    <name evidence="18" type="ORF">IAB31_00750</name>
</gene>
<comment type="function">
    <text evidence="15">Plays a critical role in recombination and DNA repair. Helps process Holliday junction intermediates to mature products by catalyzing branch migration. Has replication fork regression activity, unwinds stalled or blocked replication forks to make a HJ that can be resolved. Has a DNA unwinding activity characteristic of a DNA helicase with 3'-5' polarity.</text>
</comment>
<evidence type="ECO:0000256" key="13">
    <source>
        <dbReference type="ARBA" id="ARBA00034808"/>
    </source>
</evidence>
<dbReference type="GO" id="GO:0005524">
    <property type="term" value="F:ATP binding"/>
    <property type="evidence" value="ECO:0007669"/>
    <property type="project" value="UniProtKB-KW"/>
</dbReference>
<dbReference type="NCBIfam" id="NF008165">
    <property type="entry name" value="PRK10917.1-3"/>
    <property type="match status" value="1"/>
</dbReference>
<feature type="domain" description="Helicase ATP-binding" evidence="16">
    <location>
        <begin position="271"/>
        <end position="434"/>
    </location>
</feature>
<dbReference type="PANTHER" id="PTHR47964">
    <property type="entry name" value="ATP-DEPENDENT DNA HELICASE HOMOLOG RECG, CHLOROPLASTIC"/>
    <property type="match status" value="1"/>
</dbReference>
<dbReference type="SUPFAM" id="SSF52540">
    <property type="entry name" value="P-loop containing nucleoside triphosphate hydrolases"/>
    <property type="match status" value="2"/>
</dbReference>
<dbReference type="InterPro" id="IPR027417">
    <property type="entry name" value="P-loop_NTPase"/>
</dbReference>
<dbReference type="EC" id="5.6.2.4" evidence="13 15"/>
<dbReference type="InterPro" id="IPR011545">
    <property type="entry name" value="DEAD/DEAH_box_helicase_dom"/>
</dbReference>
<dbReference type="Pfam" id="PF17191">
    <property type="entry name" value="RecG_wedge"/>
    <property type="match status" value="1"/>
</dbReference>
<evidence type="ECO:0000313" key="18">
    <source>
        <dbReference type="EMBL" id="HIR12435.1"/>
    </source>
</evidence>
<dbReference type="Pfam" id="PF00270">
    <property type="entry name" value="DEAD"/>
    <property type="match status" value="1"/>
</dbReference>
<dbReference type="PANTHER" id="PTHR47964:SF1">
    <property type="entry name" value="ATP-DEPENDENT DNA HELICASE HOMOLOG RECG, CHLOROPLASTIC"/>
    <property type="match status" value="1"/>
</dbReference>
<evidence type="ECO:0000256" key="3">
    <source>
        <dbReference type="ARBA" id="ARBA00022741"/>
    </source>
</evidence>
<dbReference type="SUPFAM" id="SSF50249">
    <property type="entry name" value="Nucleic acid-binding proteins"/>
    <property type="match status" value="1"/>
</dbReference>
<dbReference type="Pfam" id="PF00271">
    <property type="entry name" value="Helicase_C"/>
    <property type="match status" value="1"/>
</dbReference>
<dbReference type="AlphaFoldDB" id="A0A9D1D7Q7"/>
<dbReference type="CDD" id="cd17992">
    <property type="entry name" value="DEXHc_RecG"/>
    <property type="match status" value="1"/>
</dbReference>
<comment type="catalytic activity">
    <reaction evidence="12 15">
        <text>Couples ATP hydrolysis with the unwinding of duplex DNA by translocating in the 3'-5' direction.</text>
        <dbReference type="EC" id="5.6.2.4"/>
    </reaction>
</comment>
<dbReference type="NCBIfam" id="NF008168">
    <property type="entry name" value="PRK10917.2-2"/>
    <property type="match status" value="1"/>
</dbReference>
<keyword evidence="4 15" id="KW-0227">DNA damage</keyword>
<evidence type="ECO:0000256" key="7">
    <source>
        <dbReference type="ARBA" id="ARBA00022840"/>
    </source>
</evidence>
<evidence type="ECO:0000256" key="8">
    <source>
        <dbReference type="ARBA" id="ARBA00023125"/>
    </source>
</evidence>
<evidence type="ECO:0000256" key="4">
    <source>
        <dbReference type="ARBA" id="ARBA00022763"/>
    </source>
</evidence>
<dbReference type="SMART" id="SM00487">
    <property type="entry name" value="DEXDc"/>
    <property type="match status" value="1"/>
</dbReference>
<dbReference type="InterPro" id="IPR001650">
    <property type="entry name" value="Helicase_C-like"/>
</dbReference>
<evidence type="ECO:0000256" key="9">
    <source>
        <dbReference type="ARBA" id="ARBA00023172"/>
    </source>
</evidence>
<dbReference type="Proteomes" id="UP000886757">
    <property type="component" value="Unassembled WGS sequence"/>
</dbReference>
<keyword evidence="3 15" id="KW-0547">Nucleotide-binding</keyword>
<reference evidence="18" key="2">
    <citation type="journal article" date="2021" name="PeerJ">
        <title>Extensive microbial diversity within the chicken gut microbiome revealed by metagenomics and culture.</title>
        <authorList>
            <person name="Gilroy R."/>
            <person name="Ravi A."/>
            <person name="Getino M."/>
            <person name="Pursley I."/>
            <person name="Horton D.L."/>
            <person name="Alikhan N.F."/>
            <person name="Baker D."/>
            <person name="Gharbi K."/>
            <person name="Hall N."/>
            <person name="Watson M."/>
            <person name="Adriaenssens E.M."/>
            <person name="Foster-Nyarko E."/>
            <person name="Jarju S."/>
            <person name="Secka A."/>
            <person name="Antonio M."/>
            <person name="Oren A."/>
            <person name="Chaudhuri R.R."/>
            <person name="La Ragione R."/>
            <person name="Hildebrand F."/>
            <person name="Pallen M.J."/>
        </authorList>
    </citation>
    <scope>NUCLEOTIDE SEQUENCE</scope>
    <source>
        <strain evidence="18">ChiSjej4B22-8148</strain>
    </source>
</reference>
<evidence type="ECO:0000256" key="2">
    <source>
        <dbReference type="ARBA" id="ARBA00017846"/>
    </source>
</evidence>
<keyword evidence="10 15" id="KW-0234">DNA repair</keyword>
<evidence type="ECO:0000256" key="10">
    <source>
        <dbReference type="ARBA" id="ARBA00023204"/>
    </source>
</evidence>
<keyword evidence="5 15" id="KW-0378">Hydrolase</keyword>
<comment type="caution">
    <text evidence="18">The sequence shown here is derived from an EMBL/GenBank/DDBJ whole genome shotgun (WGS) entry which is preliminary data.</text>
</comment>
<protein>
    <recommendedName>
        <fullName evidence="2 15">ATP-dependent DNA helicase RecG</fullName>
        <ecNumber evidence="13 15">5.6.2.4</ecNumber>
    </recommendedName>
</protein>
<dbReference type="InterPro" id="IPR047112">
    <property type="entry name" value="RecG/Mfd"/>
</dbReference>
<organism evidence="18 19">
    <name type="scientific">Candidatus Choladousia intestinavium</name>
    <dbReference type="NCBI Taxonomy" id="2840727"/>
    <lineage>
        <taxon>Bacteria</taxon>
        <taxon>Bacillati</taxon>
        <taxon>Bacillota</taxon>
        <taxon>Clostridia</taxon>
        <taxon>Lachnospirales</taxon>
        <taxon>Lachnospiraceae</taxon>
        <taxon>Lachnospiraceae incertae sedis</taxon>
        <taxon>Candidatus Choladousia</taxon>
    </lineage>
</organism>
<evidence type="ECO:0000256" key="14">
    <source>
        <dbReference type="ARBA" id="ARBA00048988"/>
    </source>
</evidence>
<keyword evidence="7 15" id="KW-0067">ATP-binding</keyword>
<dbReference type="SMART" id="SM00490">
    <property type="entry name" value="HELICc"/>
    <property type="match status" value="1"/>
</dbReference>
<dbReference type="InterPro" id="IPR033454">
    <property type="entry name" value="RecG_wedge"/>
</dbReference>
<evidence type="ECO:0000256" key="11">
    <source>
        <dbReference type="ARBA" id="ARBA00023235"/>
    </source>
</evidence>
<dbReference type="PROSITE" id="PS51192">
    <property type="entry name" value="HELICASE_ATP_BIND_1"/>
    <property type="match status" value="1"/>
</dbReference>
<evidence type="ECO:0000256" key="12">
    <source>
        <dbReference type="ARBA" id="ARBA00034617"/>
    </source>
</evidence>
<dbReference type="Pfam" id="PF19833">
    <property type="entry name" value="RecG_dom3_C"/>
    <property type="match status" value="1"/>
</dbReference>
<keyword evidence="6 15" id="KW-0347">Helicase</keyword>
<evidence type="ECO:0000256" key="15">
    <source>
        <dbReference type="RuleBase" id="RU363016"/>
    </source>
</evidence>
<dbReference type="GO" id="GO:0016787">
    <property type="term" value="F:hydrolase activity"/>
    <property type="evidence" value="ECO:0007669"/>
    <property type="project" value="UniProtKB-KW"/>
</dbReference>
<accession>A0A9D1D7Q7</accession>
<dbReference type="GO" id="GO:0006310">
    <property type="term" value="P:DNA recombination"/>
    <property type="evidence" value="ECO:0007669"/>
    <property type="project" value="UniProtKB-UniRule"/>
</dbReference>
<keyword evidence="8" id="KW-0238">DNA-binding</keyword>
<dbReference type="Gene3D" id="3.40.50.300">
    <property type="entry name" value="P-loop containing nucleotide triphosphate hydrolases"/>
    <property type="match status" value="2"/>
</dbReference>
<evidence type="ECO:0000256" key="6">
    <source>
        <dbReference type="ARBA" id="ARBA00022806"/>
    </source>
</evidence>
<dbReference type="InterPro" id="IPR012340">
    <property type="entry name" value="NA-bd_OB-fold"/>
</dbReference>
<dbReference type="InterPro" id="IPR045562">
    <property type="entry name" value="RecG_dom3_C"/>
</dbReference>
<dbReference type="InterPro" id="IPR014001">
    <property type="entry name" value="Helicase_ATP-bd"/>
</dbReference>
<comment type="catalytic activity">
    <reaction evidence="14 15">
        <text>ATP + H2O = ADP + phosphate + H(+)</text>
        <dbReference type="Rhea" id="RHEA:13065"/>
        <dbReference type="ChEBI" id="CHEBI:15377"/>
        <dbReference type="ChEBI" id="CHEBI:15378"/>
        <dbReference type="ChEBI" id="CHEBI:30616"/>
        <dbReference type="ChEBI" id="CHEBI:43474"/>
        <dbReference type="ChEBI" id="CHEBI:456216"/>
        <dbReference type="EC" id="5.6.2.4"/>
    </reaction>
</comment>
<dbReference type="PROSITE" id="PS51194">
    <property type="entry name" value="HELICASE_CTER"/>
    <property type="match status" value="1"/>
</dbReference>
<dbReference type="GO" id="GO:0043138">
    <property type="term" value="F:3'-5' DNA helicase activity"/>
    <property type="evidence" value="ECO:0007669"/>
    <property type="project" value="UniProtKB-EC"/>
</dbReference>
<dbReference type="EMBL" id="DVGK01000010">
    <property type="protein sequence ID" value="HIR12435.1"/>
    <property type="molecule type" value="Genomic_DNA"/>
</dbReference>
<evidence type="ECO:0000256" key="5">
    <source>
        <dbReference type="ARBA" id="ARBA00022801"/>
    </source>
</evidence>
<reference evidence="18" key="1">
    <citation type="submission" date="2020-10" db="EMBL/GenBank/DDBJ databases">
        <authorList>
            <person name="Gilroy R."/>
        </authorList>
    </citation>
    <scope>NUCLEOTIDE SEQUENCE</scope>
    <source>
        <strain evidence="18">ChiSjej4B22-8148</strain>
    </source>
</reference>
<dbReference type="GO" id="GO:0006281">
    <property type="term" value="P:DNA repair"/>
    <property type="evidence" value="ECO:0007669"/>
    <property type="project" value="UniProtKB-UniRule"/>
</dbReference>
<dbReference type="CDD" id="cd04488">
    <property type="entry name" value="RecG_wedge_OBF"/>
    <property type="match status" value="1"/>
</dbReference>
<proteinExistence type="inferred from homology"/>
<name>A0A9D1D7Q7_9FIRM</name>
<evidence type="ECO:0000259" key="16">
    <source>
        <dbReference type="PROSITE" id="PS51192"/>
    </source>
</evidence>
<feature type="domain" description="Helicase C-terminal" evidence="17">
    <location>
        <begin position="453"/>
        <end position="613"/>
    </location>
</feature>
<sequence>MRGEYTLDTLKGIGEKTRLIFEKAGILTLDQLLAYYPRAYDSFEEPKKISELREGETAAVCGCLTAPLSGRYVRGLSILSGLLQDESGKIPATWFNMVYLKNTILPGKKRIFRGRIKSRGGRLILEQPALYEEEAYGELTRRLSPVYALSGNLTNKMVSKAVRQALDRRELVREYLPDRIRKEYHLAEYNFALEQIHFPEDSRKLLLARNRLVFDEFFFFLLQLRQLKSRREKEKSVFRIGPASCVKKVLDALPYELTGAQKKVWNTIERELQGGSVMARLIQGDVGSGKTILALLALLSAAEAGMQGALMVPTEVLARQHFQSLKQLIEDNGLPYQAVLLTGSMKAKERREAYEKIASGEVSVVVGTHALIQEKVSYKNLAVVITDEQHRFGVRQREALSQKGRMPHTIVMSATPIPRTLAVILYGDLDISVIDEMPANRIPIRTCVVNTGYRKKAYQFLEKEIRMGHQAYVICPMVEESEAMEGENVLDYSRRLREELPDWIQIDYLHGKMKPAEKNERMERFLRNEIQVLVSTTVIEVGVNVPNATVILIENAERFGLAQLHQLRGRVGRGKDASYCILIYGTEGKQIQERLAVLRESNDGFEIANRDLKLRGPGDLFGVRQSGMMEFVLADIYADAGLLQQANQAVGELLEEDPELEKEEHRELKRKFEGIVRKQSESVNL</sequence>
<evidence type="ECO:0000256" key="1">
    <source>
        <dbReference type="ARBA" id="ARBA00007504"/>
    </source>
</evidence>
<keyword evidence="9 15" id="KW-0233">DNA recombination</keyword>
<keyword evidence="11" id="KW-0413">Isomerase</keyword>
<evidence type="ECO:0000259" key="17">
    <source>
        <dbReference type="PROSITE" id="PS51194"/>
    </source>
</evidence>
<dbReference type="InterPro" id="IPR004609">
    <property type="entry name" value="ATP-dep_DNA_helicase_RecG"/>
</dbReference>
<comment type="similarity">
    <text evidence="1 15">Belongs to the helicase family. RecG subfamily.</text>
</comment>